<keyword evidence="1" id="KW-0175">Coiled coil</keyword>
<dbReference type="GO" id="GO:0003723">
    <property type="term" value="F:RNA binding"/>
    <property type="evidence" value="ECO:0007669"/>
    <property type="project" value="TreeGrafter"/>
</dbReference>
<organism evidence="3 4">
    <name type="scientific">Candidatus Ryanbacteria bacterium RIFCSPHIGHO2_01_FULL_45_22</name>
    <dbReference type="NCBI Taxonomy" id="1802114"/>
    <lineage>
        <taxon>Bacteria</taxon>
        <taxon>Candidatus Ryaniibacteriota</taxon>
    </lineage>
</organism>
<dbReference type="Gene3D" id="1.20.120.1080">
    <property type="match status" value="1"/>
</dbReference>
<sequence>MSERIVSGNGWAFVPAEREQRIPVAEFTMMQIRQQVVDFIVNNKQGVLVVDVPTGGGKTYGLPHIIKNDVLLLLPKTRTVMLEVLRTVTQDVRKHLAGDVLEEPVGMKLGRDEGVNYRGERFTIGTTGSSFAVVREGGWSIIILDEFDLDQNGDVAIMHNRLYHMLKHAEARNERLVVVLPSATPDLENARKFYGEFPFEVLTVDDRMYDPDTLEVDLGSAEATSFKDILDSYVSVVSALCSEDGYKGRSIPAGKNVLCTIPSPAHFEDLEKKILKKVDKNRVEVAKVWSRSTPAEKKKLFSGGEEGKTTIFLATDLIRRGGTPEIFAAFPSGWQVRDYCDAHSGIEGTREERASRADYRQDEGRCSRKEQGLVIRSLDNKRPMAGLTFLERKPLETFLLNLIHHEDLRDFRWWGDVSEEKIASAVAELKRFGVAEEREGGQLVLTSLGRAMRGLSGSLRLRSMVFSADKAGILAEFLVIIAGMSVQGGLFANAKGRPEIEEAQKPLLHRTSDYMTTLRVWREISNALLPHLDEALRAADRAVEIRKNDAQKAANARRRRLESAQGLSRDARRNILENIEEELAERLLLIEITRKSEREDAVEEIARRAASSLAFRFGLYKKGLEGFVRTMIQSASFLNGRRYRMNGSPERTIELDMVGLLSMGPEIEVDEPRIEELVHKVVLGGFSDFLYENVPFKGDLGYFYRKVGTSDDSVALFPGSATFDSKRKYLIGVPVDHKGKNFLEDIVMFSKEQIAAWLPEVAPQIVLVEVGLDPKYDPEKDSMVSTNRVSLKGGAVLKEECVVSPEHKQAEEARAKVQEKLDALAAERLERAEYEVVRRTAESVREEIGMLYKQHGNNHDLPYELRHKISACYQASLPSTSAALRQWISETKAMIPEIIAEVEEFIADAKKRVEEKLEKLRETEERERLKRQREEARRAVFLAEQSAREREFAKTGVLADEASTGFNSFATALAKAKQKQKR</sequence>
<dbReference type="InterPro" id="IPR007502">
    <property type="entry name" value="Helicase-assoc_dom"/>
</dbReference>
<dbReference type="SMART" id="SM00487">
    <property type="entry name" value="DEXDc"/>
    <property type="match status" value="1"/>
</dbReference>
<dbReference type="STRING" id="1802114.A2719_05280"/>
<gene>
    <name evidence="3" type="ORF">A2719_05280</name>
</gene>
<accession>A0A1G2G2F0</accession>
<dbReference type="EMBL" id="MHNK01000002">
    <property type="protein sequence ID" value="OGZ44505.1"/>
    <property type="molecule type" value="Genomic_DNA"/>
</dbReference>
<protein>
    <recommendedName>
        <fullName evidence="2">Helicase ATP-binding domain-containing protein</fullName>
    </recommendedName>
</protein>
<dbReference type="GO" id="GO:0004386">
    <property type="term" value="F:helicase activity"/>
    <property type="evidence" value="ECO:0007669"/>
    <property type="project" value="TreeGrafter"/>
</dbReference>
<evidence type="ECO:0000313" key="4">
    <source>
        <dbReference type="Proteomes" id="UP000177480"/>
    </source>
</evidence>
<feature type="coiled-coil region" evidence="1">
    <location>
        <begin position="899"/>
        <end position="946"/>
    </location>
</feature>
<feature type="domain" description="Helicase ATP-binding" evidence="2">
    <location>
        <begin position="39"/>
        <end position="203"/>
    </location>
</feature>
<dbReference type="Gene3D" id="3.40.50.300">
    <property type="entry name" value="P-loop containing nucleotide triphosphate hydrolases"/>
    <property type="match status" value="2"/>
</dbReference>
<dbReference type="PROSITE" id="PS51192">
    <property type="entry name" value="HELICASE_ATP_BIND_1"/>
    <property type="match status" value="1"/>
</dbReference>
<dbReference type="Proteomes" id="UP000177480">
    <property type="component" value="Unassembled WGS sequence"/>
</dbReference>
<dbReference type="SUPFAM" id="SSF52540">
    <property type="entry name" value="P-loop containing nucleoside triphosphate hydrolases"/>
    <property type="match status" value="1"/>
</dbReference>
<evidence type="ECO:0000256" key="1">
    <source>
        <dbReference type="SAM" id="Coils"/>
    </source>
</evidence>
<proteinExistence type="predicted"/>
<dbReference type="AlphaFoldDB" id="A0A1G2G2F0"/>
<name>A0A1G2G2F0_9BACT</name>
<evidence type="ECO:0000313" key="3">
    <source>
        <dbReference type="EMBL" id="OGZ44505.1"/>
    </source>
</evidence>
<dbReference type="PANTHER" id="PTHR18934:SF145">
    <property type="entry name" value="ATP-DEPENDENT RNA HELICASE DHX57-RELATED"/>
    <property type="match status" value="1"/>
</dbReference>
<dbReference type="InterPro" id="IPR027417">
    <property type="entry name" value="P-loop_NTPase"/>
</dbReference>
<reference evidence="3 4" key="1">
    <citation type="journal article" date="2016" name="Nat. Commun.">
        <title>Thousands of microbial genomes shed light on interconnected biogeochemical processes in an aquifer system.</title>
        <authorList>
            <person name="Anantharaman K."/>
            <person name="Brown C.T."/>
            <person name="Hug L.A."/>
            <person name="Sharon I."/>
            <person name="Castelle C.J."/>
            <person name="Probst A.J."/>
            <person name="Thomas B.C."/>
            <person name="Singh A."/>
            <person name="Wilkins M.J."/>
            <person name="Karaoz U."/>
            <person name="Brodie E.L."/>
            <person name="Williams K.H."/>
            <person name="Hubbard S.S."/>
            <person name="Banfield J.F."/>
        </authorList>
    </citation>
    <scope>NUCLEOTIDE SEQUENCE [LARGE SCALE GENOMIC DNA]</scope>
</reference>
<comment type="caution">
    <text evidence="3">The sequence shown here is derived from an EMBL/GenBank/DDBJ whole genome shotgun (WGS) entry which is preliminary data.</text>
</comment>
<dbReference type="PANTHER" id="PTHR18934">
    <property type="entry name" value="ATP-DEPENDENT RNA HELICASE"/>
    <property type="match status" value="1"/>
</dbReference>
<evidence type="ECO:0000259" key="2">
    <source>
        <dbReference type="PROSITE" id="PS51192"/>
    </source>
</evidence>
<dbReference type="InterPro" id="IPR014001">
    <property type="entry name" value="Helicase_ATP-bd"/>
</dbReference>
<dbReference type="SMART" id="SM00847">
    <property type="entry name" value="HA2"/>
    <property type="match status" value="1"/>
</dbReference>